<dbReference type="RefSeq" id="WP_190448033.1">
    <property type="nucleotide sequence ID" value="NZ_JAMPLM010000044.1"/>
</dbReference>
<protein>
    <submittedName>
        <fullName evidence="1">Uncharacterized protein</fullName>
    </submittedName>
</protein>
<gene>
    <name evidence="1" type="ORF">NDI38_25845</name>
</gene>
<proteinExistence type="predicted"/>
<organism evidence="1 2">
    <name type="scientific">Stenomitos frigidus AS-A4</name>
    <dbReference type="NCBI Taxonomy" id="2933935"/>
    <lineage>
        <taxon>Bacteria</taxon>
        <taxon>Bacillati</taxon>
        <taxon>Cyanobacteriota</taxon>
        <taxon>Cyanophyceae</taxon>
        <taxon>Leptolyngbyales</taxon>
        <taxon>Leptolyngbyaceae</taxon>
        <taxon>Stenomitos</taxon>
    </lineage>
</organism>
<keyword evidence="2" id="KW-1185">Reference proteome</keyword>
<comment type="caution">
    <text evidence="1">The sequence shown here is derived from an EMBL/GenBank/DDBJ whole genome shotgun (WGS) entry which is preliminary data.</text>
</comment>
<evidence type="ECO:0000313" key="2">
    <source>
        <dbReference type="Proteomes" id="UP001476950"/>
    </source>
</evidence>
<dbReference type="EMBL" id="JAMPLM010000044">
    <property type="protein sequence ID" value="MEP1061799.1"/>
    <property type="molecule type" value="Genomic_DNA"/>
</dbReference>
<accession>A0ABV0KUA0</accession>
<sequence length="167" mass="18366">MLILTLDGIECKLTDFFVNGYEHNSADSADLSYSLNGTPLVDGILYEPKRVLMIGAFGTEADRVALLQIFQRSERKRCPQQAGFGIIVHNLISSVVEDIALTRVLATGAIEASLPGGGCEYFAQFEYQVFQPKVEESGNGFHTHLLKFVLKGMRIKTKVQAAHAPFS</sequence>
<dbReference type="Proteomes" id="UP001476950">
    <property type="component" value="Unassembled WGS sequence"/>
</dbReference>
<reference evidence="1 2" key="1">
    <citation type="submission" date="2022-04" db="EMBL/GenBank/DDBJ databases">
        <title>Positive selection, recombination, and allopatry shape intraspecific diversity of widespread and dominant cyanobacteria.</title>
        <authorList>
            <person name="Wei J."/>
            <person name="Shu W."/>
            <person name="Hu C."/>
        </authorList>
    </citation>
    <scope>NUCLEOTIDE SEQUENCE [LARGE SCALE GENOMIC DNA]</scope>
    <source>
        <strain evidence="1 2">AS-A4</strain>
    </source>
</reference>
<evidence type="ECO:0000313" key="1">
    <source>
        <dbReference type="EMBL" id="MEP1061799.1"/>
    </source>
</evidence>
<name>A0ABV0KUA0_9CYAN</name>